<protein>
    <submittedName>
        <fullName evidence="3">Uncharacterized protein</fullName>
    </submittedName>
</protein>
<proteinExistence type="predicted"/>
<feature type="region of interest" description="Disordered" evidence="1">
    <location>
        <begin position="57"/>
        <end position="106"/>
    </location>
</feature>
<keyword evidence="4" id="KW-1185">Reference proteome</keyword>
<evidence type="ECO:0000313" key="3">
    <source>
        <dbReference type="EnsemblMetazoa" id="XP_022661538"/>
    </source>
</evidence>
<feature type="compositionally biased region" description="Polar residues" evidence="1">
    <location>
        <begin position="229"/>
        <end position="241"/>
    </location>
</feature>
<name>A0A7M7K4L3_VARDE</name>
<sequence length="277" mass="30034">MMGARSLIISWLLGVAVLTSAQDALRARPPRRSTSTEHLDKLSRDELLHILGEIESSGSVKSTKTSTPAKTTDYSTYPSVTAPPRRAYTTPQPSAPRYFTTLKPVPSSSDIDDLINKYKNRKNQSGSTTVEDLLRRLRNSNRYAPSAPSSTFNFPGPNYASRYPASSSGSSSSSSSRGSLPYPTSYNPALYPTQPSSYPPYPSSYGSSYPIPHGTFGSSSSRGTFYTTQPSSRLYPSLPSNIHSDGYSPSGTFGGSAPKYVTTTKKPKKNFFSKIFG</sequence>
<feature type="region of interest" description="Disordered" evidence="1">
    <location>
        <begin position="162"/>
        <end position="193"/>
    </location>
</feature>
<feature type="compositionally biased region" description="Low complexity" evidence="1">
    <location>
        <begin position="162"/>
        <end position="179"/>
    </location>
</feature>
<dbReference type="RefSeq" id="XP_022661538.1">
    <property type="nucleotide sequence ID" value="XM_022805803.1"/>
</dbReference>
<dbReference type="EnsemblMetazoa" id="XM_022805803">
    <property type="protein sequence ID" value="XP_022661538"/>
    <property type="gene ID" value="LOC111250476"/>
</dbReference>
<evidence type="ECO:0000256" key="2">
    <source>
        <dbReference type="SAM" id="SignalP"/>
    </source>
</evidence>
<feature type="compositionally biased region" description="Low complexity" evidence="1">
    <location>
        <begin position="219"/>
        <end position="228"/>
    </location>
</feature>
<reference evidence="3" key="1">
    <citation type="submission" date="2021-01" db="UniProtKB">
        <authorList>
            <consortium name="EnsemblMetazoa"/>
        </authorList>
    </citation>
    <scope>IDENTIFICATION</scope>
</reference>
<feature type="compositionally biased region" description="Low complexity" evidence="1">
    <location>
        <begin position="57"/>
        <end position="72"/>
    </location>
</feature>
<accession>A0A7M7K4L3</accession>
<feature type="region of interest" description="Disordered" evidence="1">
    <location>
        <begin position="219"/>
        <end position="241"/>
    </location>
</feature>
<dbReference type="AlphaFoldDB" id="A0A7M7K4L3"/>
<dbReference type="KEGG" id="vde:111250476"/>
<dbReference type="Proteomes" id="UP000594260">
    <property type="component" value="Unplaced"/>
</dbReference>
<dbReference type="OrthoDB" id="10599703at2759"/>
<feature type="chain" id="PRO_5036207267" evidence="2">
    <location>
        <begin position="22"/>
        <end position="277"/>
    </location>
</feature>
<organism evidence="3 4">
    <name type="scientific">Varroa destructor</name>
    <name type="common">Honeybee mite</name>
    <dbReference type="NCBI Taxonomy" id="109461"/>
    <lineage>
        <taxon>Eukaryota</taxon>
        <taxon>Metazoa</taxon>
        <taxon>Ecdysozoa</taxon>
        <taxon>Arthropoda</taxon>
        <taxon>Chelicerata</taxon>
        <taxon>Arachnida</taxon>
        <taxon>Acari</taxon>
        <taxon>Parasitiformes</taxon>
        <taxon>Mesostigmata</taxon>
        <taxon>Gamasina</taxon>
        <taxon>Dermanyssoidea</taxon>
        <taxon>Varroidae</taxon>
        <taxon>Varroa</taxon>
    </lineage>
</organism>
<dbReference type="InParanoid" id="A0A7M7K4L3"/>
<dbReference type="GeneID" id="111250476"/>
<evidence type="ECO:0000256" key="1">
    <source>
        <dbReference type="SAM" id="MobiDB-lite"/>
    </source>
</evidence>
<dbReference type="EnsemblMetazoa" id="XM_022805804">
    <property type="protein sequence ID" value="XP_022661539"/>
    <property type="gene ID" value="LOC111250476"/>
</dbReference>
<keyword evidence="2" id="KW-0732">Signal</keyword>
<dbReference type="RefSeq" id="XP_022661539.1">
    <property type="nucleotide sequence ID" value="XM_022805804.1"/>
</dbReference>
<feature type="signal peptide" evidence="2">
    <location>
        <begin position="1"/>
        <end position="21"/>
    </location>
</feature>
<evidence type="ECO:0000313" key="4">
    <source>
        <dbReference type="Proteomes" id="UP000594260"/>
    </source>
</evidence>